<dbReference type="OrthoDB" id="9802186at2"/>
<dbReference type="Proteomes" id="UP000268857">
    <property type="component" value="Unassembled WGS sequence"/>
</dbReference>
<dbReference type="Gene3D" id="3.40.50.2300">
    <property type="match status" value="1"/>
</dbReference>
<name>A0A433N2X1_CHLFR</name>
<feature type="modified residue" description="4-aspartylphosphate" evidence="2">
    <location>
        <position position="60"/>
    </location>
</feature>
<protein>
    <recommendedName>
        <fullName evidence="3">Response regulatory domain-containing protein</fullName>
    </recommendedName>
</protein>
<evidence type="ECO:0000256" key="2">
    <source>
        <dbReference type="PROSITE-ProRule" id="PRU00169"/>
    </source>
</evidence>
<comment type="caution">
    <text evidence="4">The sequence shown here is derived from an EMBL/GenBank/DDBJ whole genome shotgun (WGS) entry which is preliminary data.</text>
</comment>
<dbReference type="InterPro" id="IPR011006">
    <property type="entry name" value="CheY-like_superfamily"/>
</dbReference>
<accession>A0A433N2X1</accession>
<dbReference type="InterPro" id="IPR050595">
    <property type="entry name" value="Bact_response_regulator"/>
</dbReference>
<dbReference type="SUPFAM" id="SSF52172">
    <property type="entry name" value="CheY-like"/>
    <property type="match status" value="1"/>
</dbReference>
<dbReference type="AlphaFoldDB" id="A0A433N2X1"/>
<keyword evidence="1 2" id="KW-0597">Phosphoprotein</keyword>
<dbReference type="PANTHER" id="PTHR44591">
    <property type="entry name" value="STRESS RESPONSE REGULATOR PROTEIN 1"/>
    <property type="match status" value="1"/>
</dbReference>
<dbReference type="InterPro" id="IPR001789">
    <property type="entry name" value="Sig_transdc_resp-reg_receiver"/>
</dbReference>
<dbReference type="PANTHER" id="PTHR44591:SF3">
    <property type="entry name" value="RESPONSE REGULATORY DOMAIN-CONTAINING PROTEIN"/>
    <property type="match status" value="1"/>
</dbReference>
<dbReference type="SMART" id="SM00448">
    <property type="entry name" value="REC"/>
    <property type="match status" value="1"/>
</dbReference>
<dbReference type="PROSITE" id="PS50110">
    <property type="entry name" value="RESPONSE_REGULATORY"/>
    <property type="match status" value="1"/>
</dbReference>
<proteinExistence type="predicted"/>
<evidence type="ECO:0000259" key="3">
    <source>
        <dbReference type="PROSITE" id="PS50110"/>
    </source>
</evidence>
<dbReference type="EMBL" id="RSCJ01000024">
    <property type="protein sequence ID" value="RUR75517.1"/>
    <property type="molecule type" value="Genomic_DNA"/>
</dbReference>
<evidence type="ECO:0000256" key="1">
    <source>
        <dbReference type="ARBA" id="ARBA00022553"/>
    </source>
</evidence>
<sequence length="139" mass="15463">MDILQVLNNLRLLVVDDDADTLELIRFIFEQHNAQVSSTVSTTEAFRVIRLWKPDILISDIAMPIEDGCSFIRKVRSLKQQEGQIPAIALTALAAQEKLALNGGFSTYMVKPFNPDDLVKLVANLALQKSFTLSPAAYD</sequence>
<reference evidence="4 5" key="1">
    <citation type="journal article" date="2019" name="Genome Biol. Evol.">
        <title>Day and night: Metabolic profiles and evolutionary relationships of six axenic non-marine cyanobacteria.</title>
        <authorList>
            <person name="Will S.E."/>
            <person name="Henke P."/>
            <person name="Boedeker C."/>
            <person name="Huang S."/>
            <person name="Brinkmann H."/>
            <person name="Rohde M."/>
            <person name="Jarek M."/>
            <person name="Friedl T."/>
            <person name="Seufert S."/>
            <person name="Schumacher M."/>
            <person name="Overmann J."/>
            <person name="Neumann-Schaal M."/>
            <person name="Petersen J."/>
        </authorList>
    </citation>
    <scope>NUCLEOTIDE SEQUENCE [LARGE SCALE GENOMIC DNA]</scope>
    <source>
        <strain evidence="4 5">PCC 6912</strain>
    </source>
</reference>
<dbReference type="GO" id="GO:0000160">
    <property type="term" value="P:phosphorelay signal transduction system"/>
    <property type="evidence" value="ECO:0007669"/>
    <property type="project" value="InterPro"/>
</dbReference>
<gene>
    <name evidence="4" type="ORF">PCC6912_47480</name>
</gene>
<evidence type="ECO:0000313" key="5">
    <source>
        <dbReference type="Proteomes" id="UP000268857"/>
    </source>
</evidence>
<evidence type="ECO:0000313" key="4">
    <source>
        <dbReference type="EMBL" id="RUR75517.1"/>
    </source>
</evidence>
<organism evidence="4 5">
    <name type="scientific">Chlorogloeopsis fritschii PCC 6912</name>
    <dbReference type="NCBI Taxonomy" id="211165"/>
    <lineage>
        <taxon>Bacteria</taxon>
        <taxon>Bacillati</taxon>
        <taxon>Cyanobacteriota</taxon>
        <taxon>Cyanophyceae</taxon>
        <taxon>Nostocales</taxon>
        <taxon>Chlorogloeopsidaceae</taxon>
        <taxon>Chlorogloeopsis</taxon>
    </lineage>
</organism>
<feature type="domain" description="Response regulatory" evidence="3">
    <location>
        <begin position="11"/>
        <end position="126"/>
    </location>
</feature>
<dbReference type="STRING" id="211165.GCA_000317285_03708"/>
<dbReference type="RefSeq" id="WP_016875735.1">
    <property type="nucleotide sequence ID" value="NZ_AJLN01000098.1"/>
</dbReference>
<keyword evidence="5" id="KW-1185">Reference proteome</keyword>
<dbReference type="Pfam" id="PF00072">
    <property type="entry name" value="Response_reg"/>
    <property type="match status" value="1"/>
</dbReference>